<keyword evidence="1" id="KW-0472">Membrane</keyword>
<name>A0ABQ5NDQ4_9MICO</name>
<feature type="transmembrane region" description="Helical" evidence="1">
    <location>
        <begin position="69"/>
        <end position="88"/>
    </location>
</feature>
<dbReference type="RefSeq" id="WP_285630626.1">
    <property type="nucleotide sequence ID" value="NZ_BAAAUK010000001.1"/>
</dbReference>
<evidence type="ECO:0000313" key="2">
    <source>
        <dbReference type="EMBL" id="GLC83872.1"/>
    </source>
</evidence>
<accession>A0ABQ5NDQ4</accession>
<organism evidence="2 3">
    <name type="scientific">Microbacterium arabinogalactanolyticum</name>
    <dbReference type="NCBI Taxonomy" id="69365"/>
    <lineage>
        <taxon>Bacteria</taxon>
        <taxon>Bacillati</taxon>
        <taxon>Actinomycetota</taxon>
        <taxon>Actinomycetes</taxon>
        <taxon>Micrococcales</taxon>
        <taxon>Microbacteriaceae</taxon>
        <taxon>Microbacterium</taxon>
    </lineage>
</organism>
<evidence type="ECO:0000256" key="1">
    <source>
        <dbReference type="SAM" id="Phobius"/>
    </source>
</evidence>
<protein>
    <submittedName>
        <fullName evidence="2">Uncharacterized protein</fullName>
    </submittedName>
</protein>
<comment type="caution">
    <text evidence="2">The sequence shown here is derived from an EMBL/GenBank/DDBJ whole genome shotgun (WGS) entry which is preliminary data.</text>
</comment>
<keyword evidence="1" id="KW-0812">Transmembrane</keyword>
<feature type="transmembrane region" description="Helical" evidence="1">
    <location>
        <begin position="6"/>
        <end position="36"/>
    </location>
</feature>
<sequence length="99" mass="9922">MNTLAIQFAVAAVMVPVGIAGAVIAALSAVITCVVLIRGSDEIGIPVAGWIVGTILSLAAAFVELTPTLVSAAAGAVVVVVALVVLGGRRAHSRRLHTR</sequence>
<feature type="transmembrane region" description="Helical" evidence="1">
    <location>
        <begin position="43"/>
        <end position="63"/>
    </location>
</feature>
<evidence type="ECO:0000313" key="3">
    <source>
        <dbReference type="Proteomes" id="UP001165068"/>
    </source>
</evidence>
<reference evidence="2" key="1">
    <citation type="submission" date="2022-08" db="EMBL/GenBank/DDBJ databases">
        <title>Draft genome sequence of Microbacterium arabinogalactanolyticum JCM 9171.</title>
        <authorList>
            <person name="Fujita K."/>
            <person name="Ishiwata A."/>
            <person name="Fushinobu S."/>
        </authorList>
    </citation>
    <scope>NUCLEOTIDE SEQUENCE</scope>
    <source>
        <strain evidence="2">JCM 9171</strain>
    </source>
</reference>
<keyword evidence="1" id="KW-1133">Transmembrane helix</keyword>
<keyword evidence="3" id="KW-1185">Reference proteome</keyword>
<proteinExistence type="predicted"/>
<dbReference type="EMBL" id="BRZC01000002">
    <property type="protein sequence ID" value="GLC83872.1"/>
    <property type="molecule type" value="Genomic_DNA"/>
</dbReference>
<dbReference type="Proteomes" id="UP001165068">
    <property type="component" value="Unassembled WGS sequence"/>
</dbReference>
<gene>
    <name evidence="2" type="ORF">MIAR_04600</name>
</gene>